<dbReference type="GO" id="GO:0005198">
    <property type="term" value="F:structural molecule activity"/>
    <property type="evidence" value="ECO:0007669"/>
    <property type="project" value="InterPro"/>
</dbReference>
<accession>A0A8H6MCM4</accession>
<dbReference type="InterPro" id="IPR006692">
    <property type="entry name" value="Beta-prop_COPA/B_2nd"/>
</dbReference>
<evidence type="ECO:0000313" key="13">
    <source>
        <dbReference type="EMBL" id="KAF6764328.1"/>
    </source>
</evidence>
<feature type="repeat" description="WD" evidence="9">
    <location>
        <begin position="136"/>
        <end position="163"/>
    </location>
</feature>
<dbReference type="Gene3D" id="2.130.10.10">
    <property type="entry name" value="YVTN repeat-like/Quinoprotein amine dehydrogenase"/>
    <property type="match status" value="1"/>
</dbReference>
<feature type="repeat" description="WD" evidence="9">
    <location>
        <begin position="166"/>
        <end position="207"/>
    </location>
</feature>
<comment type="caution">
    <text evidence="13">The sequence shown here is derived from an EMBL/GenBank/DDBJ whole genome shotgun (WGS) entry which is preliminary data.</text>
</comment>
<feature type="domain" description="COPA/B second beta-propeller" evidence="11">
    <location>
        <begin position="280"/>
        <end position="505"/>
    </location>
</feature>
<dbReference type="Gene3D" id="1.25.40.470">
    <property type="match status" value="1"/>
</dbReference>
<dbReference type="Pfam" id="PF06957">
    <property type="entry name" value="COPI_C"/>
    <property type="match status" value="1"/>
</dbReference>
<evidence type="ECO:0000256" key="5">
    <source>
        <dbReference type="ARBA" id="ARBA00022892"/>
    </source>
</evidence>
<dbReference type="GO" id="GO:0000139">
    <property type="term" value="C:Golgi membrane"/>
    <property type="evidence" value="ECO:0007669"/>
    <property type="project" value="UniProtKB-SubCell"/>
</dbReference>
<evidence type="ECO:0000256" key="10">
    <source>
        <dbReference type="SAM" id="MobiDB-lite"/>
    </source>
</evidence>
<evidence type="ECO:0000313" key="14">
    <source>
        <dbReference type="Proteomes" id="UP000521943"/>
    </source>
</evidence>
<dbReference type="InterPro" id="IPR047312">
    <property type="entry name" value="Coatomer_alpha_WD-assoc_reg"/>
</dbReference>
<keyword evidence="6" id="KW-0813">Transport</keyword>
<dbReference type="PROSITE" id="PS50294">
    <property type="entry name" value="WD_REPEATS_REGION"/>
    <property type="match status" value="3"/>
</dbReference>
<keyword evidence="6" id="KW-0653">Protein transport</keyword>
<dbReference type="EMBL" id="JACGCI010000004">
    <property type="protein sequence ID" value="KAF6764328.1"/>
    <property type="molecule type" value="Genomic_DNA"/>
</dbReference>
<name>A0A8H6MCM4_9AGAR</name>
<reference evidence="13 14" key="1">
    <citation type="submission" date="2020-07" db="EMBL/GenBank/DDBJ databases">
        <title>Comparative genomics of pyrophilous fungi reveals a link between fire events and developmental genes.</title>
        <authorList>
            <consortium name="DOE Joint Genome Institute"/>
            <person name="Steindorff A.S."/>
            <person name="Carver A."/>
            <person name="Calhoun S."/>
            <person name="Stillman K."/>
            <person name="Liu H."/>
            <person name="Lipzen A."/>
            <person name="Pangilinan J."/>
            <person name="Labutti K."/>
            <person name="Bruns T.D."/>
            <person name="Grigoriev I.V."/>
        </authorList>
    </citation>
    <scope>NUCLEOTIDE SEQUENCE [LARGE SCALE GENOMIC DNA]</scope>
    <source>
        <strain evidence="13 14">CBS 144469</strain>
    </source>
</reference>
<dbReference type="InterPro" id="IPR010714">
    <property type="entry name" value="Coatomer_asu_C"/>
</dbReference>
<evidence type="ECO:0000259" key="12">
    <source>
        <dbReference type="Pfam" id="PF06957"/>
    </source>
</evidence>
<dbReference type="Pfam" id="PF00400">
    <property type="entry name" value="WD40"/>
    <property type="match status" value="5"/>
</dbReference>
<dbReference type="PROSITE" id="PS50082">
    <property type="entry name" value="WD_REPEATS_2"/>
    <property type="match status" value="5"/>
</dbReference>
<dbReference type="SUPFAM" id="SSF50978">
    <property type="entry name" value="WD40 repeat-like"/>
    <property type="match status" value="2"/>
</dbReference>
<dbReference type="InterPro" id="IPR050844">
    <property type="entry name" value="Coatomer_complex_subunit"/>
</dbReference>
<keyword evidence="8" id="KW-0472">Membrane</keyword>
<feature type="compositionally biased region" description="Acidic residues" evidence="10">
    <location>
        <begin position="782"/>
        <end position="793"/>
    </location>
</feature>
<dbReference type="CDD" id="cd00200">
    <property type="entry name" value="WD40"/>
    <property type="match status" value="1"/>
</dbReference>
<evidence type="ECO:0000256" key="6">
    <source>
        <dbReference type="ARBA" id="ARBA00022927"/>
    </source>
</evidence>
<feature type="repeat" description="WD" evidence="9">
    <location>
        <begin position="94"/>
        <end position="135"/>
    </location>
</feature>
<dbReference type="AlphaFoldDB" id="A0A8H6MCM4"/>
<feature type="region of interest" description="Disordered" evidence="10">
    <location>
        <begin position="782"/>
        <end position="803"/>
    </location>
</feature>
<evidence type="ECO:0000256" key="9">
    <source>
        <dbReference type="PROSITE-ProRule" id="PRU00221"/>
    </source>
</evidence>
<dbReference type="PROSITE" id="PS00678">
    <property type="entry name" value="WD_REPEATS_1"/>
    <property type="match status" value="1"/>
</dbReference>
<gene>
    <name evidence="13" type="ORF">DFP72DRAFT_871556</name>
</gene>
<dbReference type="CDD" id="cd22948">
    <property type="entry name" value="Coatomer_WDAD_alpha"/>
    <property type="match status" value="1"/>
</dbReference>
<dbReference type="SMART" id="SM00320">
    <property type="entry name" value="WD40"/>
    <property type="match status" value="6"/>
</dbReference>
<dbReference type="InterPro" id="IPR020472">
    <property type="entry name" value="WD40_PAC1"/>
</dbReference>
<keyword evidence="4" id="KW-0677">Repeat</keyword>
<keyword evidence="5" id="KW-0931">ER-Golgi transport</keyword>
<dbReference type="PANTHER" id="PTHR19876:SF1">
    <property type="entry name" value="COATOMER SUBUNIT ALPHA"/>
    <property type="match status" value="1"/>
</dbReference>
<dbReference type="Pfam" id="PF04053">
    <property type="entry name" value="B-prop_COPA_B_2nd"/>
    <property type="match status" value="1"/>
</dbReference>
<protein>
    <submittedName>
        <fullName evidence="13">Coatomer subunit alpha-2</fullName>
    </submittedName>
</protein>
<feature type="domain" description="Coatomer alpha subunit C-terminal" evidence="12">
    <location>
        <begin position="751"/>
        <end position="1007"/>
    </location>
</feature>
<organism evidence="13 14">
    <name type="scientific">Ephemerocybe angulata</name>
    <dbReference type="NCBI Taxonomy" id="980116"/>
    <lineage>
        <taxon>Eukaryota</taxon>
        <taxon>Fungi</taxon>
        <taxon>Dikarya</taxon>
        <taxon>Basidiomycota</taxon>
        <taxon>Agaricomycotina</taxon>
        <taxon>Agaricomycetes</taxon>
        <taxon>Agaricomycetidae</taxon>
        <taxon>Agaricales</taxon>
        <taxon>Agaricineae</taxon>
        <taxon>Psathyrellaceae</taxon>
        <taxon>Ephemerocybe</taxon>
    </lineage>
</organism>
<evidence type="ECO:0000259" key="11">
    <source>
        <dbReference type="Pfam" id="PF04053"/>
    </source>
</evidence>
<keyword evidence="14" id="KW-1185">Reference proteome</keyword>
<keyword evidence="3 9" id="KW-0853">WD repeat</keyword>
<dbReference type="GO" id="GO:0006888">
    <property type="term" value="P:endoplasmic reticulum to Golgi vesicle-mediated transport"/>
    <property type="evidence" value="ECO:0007669"/>
    <property type="project" value="TreeGrafter"/>
</dbReference>
<evidence type="ECO:0000256" key="8">
    <source>
        <dbReference type="ARBA" id="ARBA00023136"/>
    </source>
</evidence>
<feature type="repeat" description="WD" evidence="9">
    <location>
        <begin position="50"/>
        <end position="84"/>
    </location>
</feature>
<dbReference type="InterPro" id="IPR036322">
    <property type="entry name" value="WD40_repeat_dom_sf"/>
</dbReference>
<feature type="repeat" description="WD" evidence="9">
    <location>
        <begin position="8"/>
        <end position="49"/>
    </location>
</feature>
<dbReference type="InterPro" id="IPR001680">
    <property type="entry name" value="WD40_rpt"/>
</dbReference>
<dbReference type="InterPro" id="IPR015943">
    <property type="entry name" value="WD40/YVTN_repeat-like_dom_sf"/>
</dbReference>
<evidence type="ECO:0000256" key="2">
    <source>
        <dbReference type="ARBA" id="ARBA00004496"/>
    </source>
</evidence>
<evidence type="ECO:0000256" key="3">
    <source>
        <dbReference type="ARBA" id="ARBA00022574"/>
    </source>
</evidence>
<evidence type="ECO:0000256" key="4">
    <source>
        <dbReference type="ARBA" id="ARBA00022737"/>
    </source>
</evidence>
<dbReference type="GO" id="GO:0006886">
    <property type="term" value="P:intracellular protein transport"/>
    <property type="evidence" value="ECO:0007669"/>
    <property type="project" value="InterPro"/>
</dbReference>
<dbReference type="InterPro" id="IPR019775">
    <property type="entry name" value="WD40_repeat_CS"/>
</dbReference>
<dbReference type="GO" id="GO:0006891">
    <property type="term" value="P:intra-Golgi vesicle-mediated transport"/>
    <property type="evidence" value="ECO:0007669"/>
    <property type="project" value="TreeGrafter"/>
</dbReference>
<dbReference type="PANTHER" id="PTHR19876">
    <property type="entry name" value="COATOMER"/>
    <property type="match status" value="1"/>
</dbReference>
<keyword evidence="7" id="KW-0333">Golgi apparatus</keyword>
<proteinExistence type="predicted"/>
<evidence type="ECO:0000256" key="7">
    <source>
        <dbReference type="ARBA" id="ARBA00023034"/>
    </source>
</evidence>
<evidence type="ECO:0000256" key="1">
    <source>
        <dbReference type="ARBA" id="ARBA00004255"/>
    </source>
</evidence>
<comment type="subcellular location">
    <subcellularLocation>
        <location evidence="2">Cytoplasm</location>
    </subcellularLocation>
    <subcellularLocation>
        <location evidence="1">Golgi apparatus membrane</location>
        <topology evidence="1">Peripheral membrane protein</topology>
        <orientation evidence="1">Cytoplasmic side</orientation>
    </subcellularLocation>
</comment>
<sequence length="1014" mass="112413">MSVMLTKFESKSNRVKGLAFHPSQPLLAAALHNGSVQLWNYRMGVLVDRFEEHEGPVRGVAIHPTRPLLVTGGDDYKIKVWDIRPQNRRCLFTLHGHLDYVRTVQFHHEMPWIISASDDQTIRIWNSTSRQCIATLTGHSHYVMSVQFHPKEDLIVSASMDQTHVLEGHDRGVNYAMFHPTLPLIISAADDRVIKVWRMSETKAWEVDSCRGHFNNCHELIVSCGEDKTVRVTFRREQDRFWVLAAHPNLNLFAAGHDSGLIVVPAFSVNQDTLYYVRDKYVRAYDFNTGSDIGLLSVKKFGSPYVPPRTLSFNPAERAVLLTISSDNGIYEGGTGQSAIFVARNRFAIPQQGQPVRDLSNTVVKSIKPPVQTNEIFYGGTACLILSSTTSVVLYDIQQQKTIGEINSPPVKYISWSNDGSLVALMSKHTITVANKNFSQHSLVHETIRIKSGAWDDAGVFIYSTLNHIKYCLSQGSVADNGVICTLDNPVYLTRVKGKTVYCLDRSARPKTITFDPTEYRFKLALLKNNYEEMLYIIRTSTLLGQSIIAYLQKKGFPEIALHFVQDTNTRFELAIECGNLEDCWNRPCPAGLEAGLVLVLHTCAYCSTVHQIVEKAYQQTKNFDKLSFLYLAVGSKDKLQKMQKIADARRISVLRDVGLHPLAYLTAKTNGLDDIAAEILEAAGLTEADIDDVPTPPVITSTADLVWPSVSSGESFFDKALANGVLEGGVEPEYVNGDAAAAGAHSALDAWAKEEEHDDINPEEGGWDLDADAEDEFQAPEAEAAVEEEEDLGAGATPGPNETDLWVRNSPLAADHVAAGSFETAMQLLTRQFGVVNFAPLKPLFVSIYRSAHVYLTTLPSLPPLALHLRRNPSESSPSKVLPIAVRSLQSVRAELLEGYRSVSGNKLADAQTIFRSVLEALLLVVLTSDDEARQWRETVTAAREYLLGVTIELERRRVAEEEPANQDPQLGARSLQPPHLQIALRSAIGIFAKANNHAQGRSLCQASHRVEP</sequence>
<dbReference type="OrthoDB" id="10261470at2759"/>
<dbReference type="GO" id="GO:0030126">
    <property type="term" value="C:COPI vesicle coat"/>
    <property type="evidence" value="ECO:0007669"/>
    <property type="project" value="InterPro"/>
</dbReference>
<dbReference type="GO" id="GO:0006890">
    <property type="term" value="P:retrograde vesicle-mediated transport, Golgi to endoplasmic reticulum"/>
    <property type="evidence" value="ECO:0007669"/>
    <property type="project" value="TreeGrafter"/>
</dbReference>
<dbReference type="PRINTS" id="PR00320">
    <property type="entry name" value="GPROTEINBRPT"/>
</dbReference>
<dbReference type="Proteomes" id="UP000521943">
    <property type="component" value="Unassembled WGS sequence"/>
</dbReference>